<reference evidence="1" key="1">
    <citation type="submission" date="2024-01" db="EMBL/GenBank/DDBJ databases">
        <title>Sequencing the genomes of a sandfly, Sergentomyia squamirostris, and its two endosymbionts.</title>
        <authorList>
            <person name="Itokawa K."/>
            <person name="Sanjoba C."/>
        </authorList>
    </citation>
    <scope>NUCLEOTIDE SEQUENCE</scope>
    <source>
        <strain evidence="1">RiSSQ</strain>
    </source>
</reference>
<gene>
    <name evidence="1" type="ORF">DMENIID0002_13870</name>
</gene>
<sequence length="521" mass="59920">MFDFLNFFSSGANVFAMGTSLLNTYAQLRSNREKTKQSVYEQQQLLRQHQLSSLINADLHSILNTGERVKGIENLLQASFNAGDPQLLQFRAKEALYKQAFVISQQIKHLPFNQGQEILQQIAPKGGDVDYDKKEKLYHILAEQFNKQLKLAQTDPARLAEENGEIPKDMALFQRYLLRKQLQEQKGIPSYAQRYLMESERTEFLKKIQGKDVNQIKQAIDSIISLRDDDTEGGEQYGLEIMDEILRGKEDLECLTQFYAENRLYNRKTASAFIQMIALVNELSVKSQPLFIGHETTEFNKEIDKNDIFERWGKDLAKTDIQNKTKINQTRQAIKYLAKYYQHTEDLYIDKAVKKATTKLISEVDMRINNMQIPRQVVAQRMIHDLNADNIEASLVEIQLAIINGSIACDYGSVVAEGNGRNTTDNINDPTGQYTAAAKVRESLQQGKWQLTSDKKSVYYTFPTKDGRYLPVMAKDGKILKFDLLELNSPKALEQQKQRILQIMALSKKLCKFRNRLYIKV</sequence>
<accession>A0AAT9GA80</accession>
<name>A0AAT9GA80_9RICK</name>
<dbReference type="EMBL" id="AP029170">
    <property type="protein sequence ID" value="BFD46741.1"/>
    <property type="molecule type" value="Genomic_DNA"/>
</dbReference>
<dbReference type="AlphaFoldDB" id="A0AAT9GA80"/>
<organism evidence="1">
    <name type="scientific">Candidatus Tisiphia endosymbiont of Sergentomyia squamirostris</name>
    <dbReference type="NCBI Taxonomy" id="3113639"/>
    <lineage>
        <taxon>Bacteria</taxon>
        <taxon>Pseudomonadati</taxon>
        <taxon>Pseudomonadota</taxon>
        <taxon>Alphaproteobacteria</taxon>
        <taxon>Rickettsiales</taxon>
        <taxon>Rickettsiaceae</taxon>
        <taxon>Rickettsieae</taxon>
        <taxon>Candidatus Tisiphia</taxon>
    </lineage>
</organism>
<protein>
    <submittedName>
        <fullName evidence="1">Uncharacterized protein</fullName>
    </submittedName>
</protein>
<evidence type="ECO:0000313" key="1">
    <source>
        <dbReference type="EMBL" id="BFD46741.1"/>
    </source>
</evidence>
<proteinExistence type="predicted"/>